<dbReference type="InterPro" id="IPR012337">
    <property type="entry name" value="RNaseH-like_sf"/>
</dbReference>
<dbReference type="InterPro" id="IPR013520">
    <property type="entry name" value="Ribonucl_H"/>
</dbReference>
<dbReference type="NCBIfam" id="NF005836">
    <property type="entry name" value="PRK07740.1"/>
    <property type="match status" value="1"/>
</dbReference>
<dbReference type="AlphaFoldDB" id="A0A090ISE8"/>
<organism evidence="5 6">
    <name type="scientific">Caldibacillus thermoamylovorans</name>
    <dbReference type="NCBI Taxonomy" id="35841"/>
    <lineage>
        <taxon>Bacteria</taxon>
        <taxon>Bacillati</taxon>
        <taxon>Bacillota</taxon>
        <taxon>Bacilli</taxon>
        <taxon>Bacillales</taxon>
        <taxon>Bacillaceae</taxon>
        <taxon>Caldibacillus</taxon>
    </lineage>
</organism>
<evidence type="ECO:0000256" key="3">
    <source>
        <dbReference type="ARBA" id="ARBA00022839"/>
    </source>
</evidence>
<dbReference type="InterPro" id="IPR006054">
    <property type="entry name" value="DnaQ"/>
</dbReference>
<sequence>MAFEPFIEFFRGIQHKFSTGTSPERPIVQNKEQMAYMRQLQREIKQKDVLHIPFDRLDLVVFDIETTGFYPYQGDEMISIGAVKIIHGEIREEETFYSLVHTEIEISPEIETLTGINNDQLLDAPSLPEVIGQFLHFSKDLPLVAHHAVHEKSFLQNIFWKLYRKPLQLRIIDTSFLYRIAEPDLNLVKLEDLCDHNGIPVINRHHALGDALLAAKLWTVYIEKVKDKGIDSLKDVYERI</sequence>
<dbReference type="CDD" id="cd06127">
    <property type="entry name" value="DEDDh"/>
    <property type="match status" value="1"/>
</dbReference>
<dbReference type="GO" id="GO:0003677">
    <property type="term" value="F:DNA binding"/>
    <property type="evidence" value="ECO:0007669"/>
    <property type="project" value="InterPro"/>
</dbReference>
<feature type="domain" description="Exonuclease" evidence="4">
    <location>
        <begin position="58"/>
        <end position="227"/>
    </location>
</feature>
<dbReference type="Pfam" id="PF00929">
    <property type="entry name" value="RNase_T"/>
    <property type="match status" value="1"/>
</dbReference>
<name>A0A090ISE8_9BACI</name>
<keyword evidence="6" id="KW-1185">Reference proteome</keyword>
<dbReference type="PANTHER" id="PTHR30231:SF4">
    <property type="entry name" value="PROTEIN NEN2"/>
    <property type="match status" value="1"/>
</dbReference>
<dbReference type="FunFam" id="3.30.420.10:FF:000045">
    <property type="entry name" value="3'-5' exonuclease DinG"/>
    <property type="match status" value="1"/>
</dbReference>
<dbReference type="Proteomes" id="UP000040576">
    <property type="component" value="Unassembled WGS sequence"/>
</dbReference>
<keyword evidence="1" id="KW-0540">Nuclease</keyword>
<evidence type="ECO:0000313" key="6">
    <source>
        <dbReference type="Proteomes" id="UP000040576"/>
    </source>
</evidence>
<dbReference type="PANTHER" id="PTHR30231">
    <property type="entry name" value="DNA POLYMERASE III SUBUNIT EPSILON"/>
    <property type="match status" value="1"/>
</dbReference>
<dbReference type="PATRIC" id="fig|35841.6.peg.361"/>
<evidence type="ECO:0000313" key="5">
    <source>
        <dbReference type="EMBL" id="CEE00612.1"/>
    </source>
</evidence>
<dbReference type="eggNOG" id="COG0847">
    <property type="taxonomic scope" value="Bacteria"/>
</dbReference>
<proteinExistence type="predicted"/>
<dbReference type="NCBIfam" id="TIGR00573">
    <property type="entry name" value="dnaq"/>
    <property type="match status" value="1"/>
</dbReference>
<gene>
    <name evidence="5" type="ORF">BT1A1_0761</name>
</gene>
<evidence type="ECO:0000259" key="4">
    <source>
        <dbReference type="SMART" id="SM00479"/>
    </source>
</evidence>
<dbReference type="Gene3D" id="3.30.420.10">
    <property type="entry name" value="Ribonuclease H-like superfamily/Ribonuclease H"/>
    <property type="match status" value="1"/>
</dbReference>
<dbReference type="GO" id="GO:0003887">
    <property type="term" value="F:DNA-directed DNA polymerase activity"/>
    <property type="evidence" value="ECO:0007669"/>
    <property type="project" value="InterPro"/>
</dbReference>
<dbReference type="GO" id="GO:0005829">
    <property type="term" value="C:cytosol"/>
    <property type="evidence" value="ECO:0007669"/>
    <property type="project" value="TreeGrafter"/>
</dbReference>
<dbReference type="SUPFAM" id="SSF53098">
    <property type="entry name" value="Ribonuclease H-like"/>
    <property type="match status" value="1"/>
</dbReference>
<keyword evidence="3" id="KW-0269">Exonuclease</keyword>
<dbReference type="GO" id="GO:0006260">
    <property type="term" value="P:DNA replication"/>
    <property type="evidence" value="ECO:0007669"/>
    <property type="project" value="InterPro"/>
</dbReference>
<accession>A0A090ISE8</accession>
<dbReference type="InterPro" id="IPR036397">
    <property type="entry name" value="RNaseH_sf"/>
</dbReference>
<dbReference type="RefSeq" id="WP_034768271.1">
    <property type="nucleotide sequence ID" value="NZ_CCRF01000028.1"/>
</dbReference>
<evidence type="ECO:0000256" key="1">
    <source>
        <dbReference type="ARBA" id="ARBA00022722"/>
    </source>
</evidence>
<keyword evidence="2" id="KW-0378">Hydrolase</keyword>
<evidence type="ECO:0000256" key="2">
    <source>
        <dbReference type="ARBA" id="ARBA00022801"/>
    </source>
</evidence>
<dbReference type="STRING" id="35841.B4167_2817"/>
<dbReference type="GO" id="GO:0008408">
    <property type="term" value="F:3'-5' exonuclease activity"/>
    <property type="evidence" value="ECO:0007669"/>
    <property type="project" value="TreeGrafter"/>
</dbReference>
<reference evidence="5 6" key="1">
    <citation type="submission" date="2014-07" db="EMBL/GenBank/DDBJ databases">
        <authorList>
            <person name="Wibberg Daniel"/>
        </authorList>
    </citation>
    <scope>NUCLEOTIDE SEQUENCE [LARGE SCALE GENOMIC DNA]</scope>
</reference>
<dbReference type="SMART" id="SM00479">
    <property type="entry name" value="EXOIII"/>
    <property type="match status" value="1"/>
</dbReference>
<protein>
    <recommendedName>
        <fullName evidence="4">Exonuclease domain-containing protein</fullName>
    </recommendedName>
</protein>
<dbReference type="EMBL" id="CCRF01000028">
    <property type="protein sequence ID" value="CEE00612.1"/>
    <property type="molecule type" value="Genomic_DNA"/>
</dbReference>